<feature type="transmembrane region" description="Helical" evidence="1">
    <location>
        <begin position="108"/>
        <end position="128"/>
    </location>
</feature>
<protein>
    <recommendedName>
        <fullName evidence="4">EamA-like transporter family protein</fullName>
    </recommendedName>
</protein>
<feature type="transmembrane region" description="Helical" evidence="1">
    <location>
        <begin position="162"/>
        <end position="178"/>
    </location>
</feature>
<dbReference type="Proteomes" id="UP000199259">
    <property type="component" value="Unassembled WGS sequence"/>
</dbReference>
<reference evidence="2 3" key="1">
    <citation type="submission" date="2016-10" db="EMBL/GenBank/DDBJ databases">
        <authorList>
            <person name="Varghese N."/>
            <person name="Submissions S."/>
        </authorList>
    </citation>
    <scope>NUCLEOTIDE SEQUENCE [LARGE SCALE GENOMIC DNA]</scope>
    <source>
        <strain evidence="2 3">PL 12/M</strain>
    </source>
</reference>
<keyword evidence="1" id="KW-0472">Membrane</keyword>
<gene>
    <name evidence="2" type="ORF">SAMN04488589_2814</name>
</gene>
<keyword evidence="1" id="KW-0812">Transmembrane</keyword>
<evidence type="ECO:0000313" key="2">
    <source>
        <dbReference type="EMBL" id="SDG36531.1"/>
    </source>
</evidence>
<sequence length="367" mass="39735">MVGMVDDLEKVMRNENKSRVRWGFIWAFTCAVLWGLGYVSLSMLWIVPPFGDWMIFPEGASGYLVATIIMTACTAITFSVVLTFVWVGGQSKLADLPRTILFFKVSKWYALAAAFGGPIAIFGSTIAVGYIGAAFAASAALLCSVVGAIVAKLWYGENITRRAWAGICMIIIGGIFIWNPSQMLAEIMNPAAPDGIWIGYVGGVMSAIGWGMEGAVAARALDITDADTGLVVRFISEALLWIFVLWPISMLVFGIDTMATVIVATLSSPSFLIWIVITGLSLGLCYIALYKSFPLIGVGRGLSVSTLYVPFAMVSLYVFMGAPIAWWLVLGAMIAVLGTFVMYWESGDSLLECTRDCKPALNELKHD</sequence>
<feature type="transmembrane region" description="Helical" evidence="1">
    <location>
        <begin position="134"/>
        <end position="155"/>
    </location>
</feature>
<keyword evidence="1" id="KW-1133">Transmembrane helix</keyword>
<dbReference type="SUPFAM" id="SSF103481">
    <property type="entry name" value="Multidrug resistance efflux transporter EmrE"/>
    <property type="match status" value="1"/>
</dbReference>
<dbReference type="EMBL" id="FNCA01000014">
    <property type="protein sequence ID" value="SDG36531.1"/>
    <property type="molecule type" value="Genomic_DNA"/>
</dbReference>
<evidence type="ECO:0000256" key="1">
    <source>
        <dbReference type="SAM" id="Phobius"/>
    </source>
</evidence>
<dbReference type="RefSeq" id="WP_091711076.1">
    <property type="nucleotide sequence ID" value="NZ_FNCA01000014.1"/>
</dbReference>
<comment type="caution">
    <text evidence="2">The sequence shown here is derived from an EMBL/GenBank/DDBJ whole genome shotgun (WGS) entry which is preliminary data.</text>
</comment>
<evidence type="ECO:0008006" key="4">
    <source>
        <dbReference type="Google" id="ProtNLM"/>
    </source>
</evidence>
<feature type="transmembrane region" description="Helical" evidence="1">
    <location>
        <begin position="325"/>
        <end position="344"/>
    </location>
</feature>
<feature type="transmembrane region" description="Helical" evidence="1">
    <location>
        <begin position="271"/>
        <end position="289"/>
    </location>
</feature>
<dbReference type="GeneID" id="96961089"/>
<organism evidence="2 3">
    <name type="scientific">Methanolobus vulcani</name>
    <dbReference type="NCBI Taxonomy" id="38026"/>
    <lineage>
        <taxon>Archaea</taxon>
        <taxon>Methanobacteriati</taxon>
        <taxon>Methanobacteriota</taxon>
        <taxon>Stenosarchaea group</taxon>
        <taxon>Methanomicrobia</taxon>
        <taxon>Methanosarcinales</taxon>
        <taxon>Methanosarcinaceae</taxon>
        <taxon>Methanolobus</taxon>
    </lineage>
</organism>
<dbReference type="InterPro" id="IPR037185">
    <property type="entry name" value="EmrE-like"/>
</dbReference>
<accession>A0A7Z7FDQ5</accession>
<dbReference type="AlphaFoldDB" id="A0A7Z7FDQ5"/>
<keyword evidence="3" id="KW-1185">Reference proteome</keyword>
<feature type="transmembrane region" description="Helical" evidence="1">
    <location>
        <begin position="239"/>
        <end position="265"/>
    </location>
</feature>
<proteinExistence type="predicted"/>
<feature type="transmembrane region" description="Helical" evidence="1">
    <location>
        <begin position="198"/>
        <end position="218"/>
    </location>
</feature>
<evidence type="ECO:0000313" key="3">
    <source>
        <dbReference type="Proteomes" id="UP000199259"/>
    </source>
</evidence>
<feature type="transmembrane region" description="Helical" evidence="1">
    <location>
        <begin position="20"/>
        <end position="41"/>
    </location>
</feature>
<feature type="transmembrane region" description="Helical" evidence="1">
    <location>
        <begin position="301"/>
        <end position="319"/>
    </location>
</feature>
<name>A0A7Z7FDQ5_9EURY</name>
<feature type="transmembrane region" description="Helical" evidence="1">
    <location>
        <begin position="61"/>
        <end position="87"/>
    </location>
</feature>